<evidence type="ECO:0000313" key="2">
    <source>
        <dbReference type="Proteomes" id="UP000217918"/>
    </source>
</evidence>
<dbReference type="Gene3D" id="3.40.50.2000">
    <property type="entry name" value="Glycogen Phosphorylase B"/>
    <property type="match status" value="1"/>
</dbReference>
<dbReference type="EMBL" id="NVYO01000001">
    <property type="protein sequence ID" value="PBQ24024.1"/>
    <property type="molecule type" value="Genomic_DNA"/>
</dbReference>
<name>A0A2A3TY27_LEVBR</name>
<evidence type="ECO:0000313" key="1">
    <source>
        <dbReference type="EMBL" id="PBQ24024.1"/>
    </source>
</evidence>
<dbReference type="Proteomes" id="UP000217918">
    <property type="component" value="Unassembled WGS sequence"/>
</dbReference>
<dbReference type="AlphaFoldDB" id="A0A2A3TY27"/>
<sequence length="66" mass="7890">MNYFIGQNLEDRLTGIEKAQLNRLKLFESKKLKAKCVYTEYSGRLHEHTTRFGATDNCFTMYDFFR</sequence>
<gene>
    <name evidence="1" type="ORF">CNR29_08310</name>
</gene>
<organism evidence="1 2">
    <name type="scientific">Levilactobacillus brevis</name>
    <name type="common">Lactobacillus brevis</name>
    <dbReference type="NCBI Taxonomy" id="1580"/>
    <lineage>
        <taxon>Bacteria</taxon>
        <taxon>Bacillati</taxon>
        <taxon>Bacillota</taxon>
        <taxon>Bacilli</taxon>
        <taxon>Lactobacillales</taxon>
        <taxon>Lactobacillaceae</taxon>
        <taxon>Levilactobacillus</taxon>
    </lineage>
</organism>
<protein>
    <submittedName>
        <fullName evidence="1">Uncharacterized protein</fullName>
    </submittedName>
</protein>
<proteinExistence type="predicted"/>
<comment type="caution">
    <text evidence="1">The sequence shown here is derived from an EMBL/GenBank/DDBJ whole genome shotgun (WGS) entry which is preliminary data.</text>
</comment>
<reference evidence="1 2" key="1">
    <citation type="submission" date="2017-09" db="EMBL/GenBank/DDBJ databases">
        <title>Genome sequence of Lactobacillus brevis D7.</title>
        <authorList>
            <person name="Kwon M.-S."/>
            <person name="Lim S.K."/>
            <person name="Choi H.-J."/>
        </authorList>
    </citation>
    <scope>NUCLEOTIDE SEQUENCE [LARGE SCALE GENOMIC DNA]</scope>
    <source>
        <strain evidence="1 2">D7</strain>
    </source>
</reference>
<accession>A0A2A3TY27</accession>